<reference evidence="3 4" key="1">
    <citation type="submission" date="2018-06" db="EMBL/GenBank/DDBJ databases">
        <title>Paenibacillus montanisoli sp. nov., isolated from mountain area soil.</title>
        <authorList>
            <person name="Wu M."/>
        </authorList>
    </citation>
    <scope>NUCLEOTIDE SEQUENCE [LARGE SCALE GENOMIC DNA]</scope>
    <source>
        <strain evidence="3 4">RA17</strain>
    </source>
</reference>
<evidence type="ECO:0000313" key="3">
    <source>
        <dbReference type="EMBL" id="RAP77994.1"/>
    </source>
</evidence>
<evidence type="ECO:0000256" key="2">
    <source>
        <dbReference type="SAM" id="SignalP"/>
    </source>
</evidence>
<dbReference type="AlphaFoldDB" id="A0A328UCB2"/>
<dbReference type="RefSeq" id="WP_112881118.1">
    <property type="nucleotide sequence ID" value="NZ_QLUW01000001.1"/>
</dbReference>
<dbReference type="EMBL" id="QLUW01000001">
    <property type="protein sequence ID" value="RAP77994.1"/>
    <property type="molecule type" value="Genomic_DNA"/>
</dbReference>
<gene>
    <name evidence="3" type="ORF">DL346_05965</name>
</gene>
<keyword evidence="4" id="KW-1185">Reference proteome</keyword>
<protein>
    <recommendedName>
        <fullName evidence="5">DUF4878 domain-containing protein</fullName>
    </recommendedName>
</protein>
<sequence>MTHSFRKRTAGLAAVMAAAALLLTAGCSNESDRLEKQISLQQKQLDGLEQENGRLTAQLNEADGKLKSLTEHAEQLKAQAEQLVKEGEQELRIDKRLPPDAVAVILNLMRTAQTKPGAHAKEWDLYFADSDNIRWFIENVLEKQELNYAKLETGMDQTYKKPGKTNRMIVVNAYTPQDVIHAYALSNVNDTGWKIIDVD</sequence>
<proteinExistence type="predicted"/>
<feature type="signal peptide" evidence="2">
    <location>
        <begin position="1"/>
        <end position="30"/>
    </location>
</feature>
<dbReference type="PROSITE" id="PS51257">
    <property type="entry name" value="PROKAR_LIPOPROTEIN"/>
    <property type="match status" value="1"/>
</dbReference>
<feature type="chain" id="PRO_5016323069" description="DUF4878 domain-containing protein" evidence="2">
    <location>
        <begin position="31"/>
        <end position="199"/>
    </location>
</feature>
<evidence type="ECO:0000256" key="1">
    <source>
        <dbReference type="SAM" id="Coils"/>
    </source>
</evidence>
<keyword evidence="1" id="KW-0175">Coiled coil</keyword>
<name>A0A328UCB2_9BACL</name>
<dbReference type="OrthoDB" id="2619732at2"/>
<dbReference type="Proteomes" id="UP000249260">
    <property type="component" value="Unassembled WGS sequence"/>
</dbReference>
<feature type="coiled-coil region" evidence="1">
    <location>
        <begin position="31"/>
        <end position="93"/>
    </location>
</feature>
<accession>A0A328UCB2</accession>
<evidence type="ECO:0000313" key="4">
    <source>
        <dbReference type="Proteomes" id="UP000249260"/>
    </source>
</evidence>
<evidence type="ECO:0008006" key="5">
    <source>
        <dbReference type="Google" id="ProtNLM"/>
    </source>
</evidence>
<keyword evidence="2" id="KW-0732">Signal</keyword>
<organism evidence="3 4">
    <name type="scientific">Paenibacillus montanisoli</name>
    <dbReference type="NCBI Taxonomy" id="2081970"/>
    <lineage>
        <taxon>Bacteria</taxon>
        <taxon>Bacillati</taxon>
        <taxon>Bacillota</taxon>
        <taxon>Bacilli</taxon>
        <taxon>Bacillales</taxon>
        <taxon>Paenibacillaceae</taxon>
        <taxon>Paenibacillus</taxon>
    </lineage>
</organism>
<comment type="caution">
    <text evidence="3">The sequence shown here is derived from an EMBL/GenBank/DDBJ whole genome shotgun (WGS) entry which is preliminary data.</text>
</comment>